<gene>
    <name evidence="2" type="ORF">PUW23_22945</name>
</gene>
<accession>A0AAX3N0P2</accession>
<feature type="transmembrane region" description="Helical" evidence="1">
    <location>
        <begin position="15"/>
        <end position="32"/>
    </location>
</feature>
<name>A0AAX3N0P2_9BACL</name>
<keyword evidence="1" id="KW-1133">Transmembrane helix</keyword>
<organism evidence="2 3">
    <name type="scientific">Paenibacillus urinalis</name>
    <dbReference type="NCBI Taxonomy" id="521520"/>
    <lineage>
        <taxon>Bacteria</taxon>
        <taxon>Bacillati</taxon>
        <taxon>Bacillota</taxon>
        <taxon>Bacilli</taxon>
        <taxon>Bacillales</taxon>
        <taxon>Paenibacillaceae</taxon>
        <taxon>Paenibacillus</taxon>
    </lineage>
</organism>
<feature type="transmembrane region" description="Helical" evidence="1">
    <location>
        <begin position="638"/>
        <end position="658"/>
    </location>
</feature>
<dbReference type="Pfam" id="PF18949">
    <property type="entry name" value="DUF5693"/>
    <property type="match status" value="1"/>
</dbReference>
<keyword evidence="1" id="KW-0812">Transmembrane</keyword>
<protein>
    <submittedName>
        <fullName evidence="2">DUF5693 family protein</fullName>
    </submittedName>
</protein>
<reference evidence="2" key="1">
    <citation type="submission" date="2023-02" db="EMBL/GenBank/DDBJ databases">
        <title>Pathogen: clinical or host-associated sample.</title>
        <authorList>
            <person name="Hergert J."/>
            <person name="Casey R."/>
            <person name="Wagner J."/>
            <person name="Young E.L."/>
            <person name="Oakeson K.F."/>
        </authorList>
    </citation>
    <scope>NUCLEOTIDE SEQUENCE</scope>
    <source>
        <strain evidence="2">2022CK-00830</strain>
    </source>
</reference>
<sequence>MRQKWQYWNTVSRKWLWILVIIGLIASIPIIADRVKTESSAKNVELAFDYRDLVEVAAYQVHPQDFIDQKLTELKDAGVITMAVYESTLEEFRKSERITIYDSVQAANLTGQIPPVNENYTYILFTSDESREVLSPIIEDTFERLDIPVNPWTYLNEQGLVLQTPTENAKLKPMLPDPIAMADLHERGFNIMPRLGDALPYDQEAAAAMMETFEQYGVSRILFDGDKVKGYNDNEDMKSLSAFAELMNKHGIGLAAIENLKKPQSGFSTLAYLTDYNVTRLYSLSESDANLDVNVISDRFALATKDRNIRMLYLNAAPARSALTAQVTDPLDNLMDALGEEGNAVQRMEDNGFVMGKAEPFNVAETGGERYFKAVVVVGSVAMIALMISYFIPFLTLPAFVLGLIGSAGLFLLRPTLLEQALALLAAISAPTVAMILAVRKINAAQVRTPDLSVKSRLSKSILLYVWTSILSFVGVPFMVALLNNITYSLVIDQFRGVSILYSGPVLLVAIYVFFYLKSMSVASIRQLLNRPITILMIVAVGIVGVVGYYYMTRTGNAGTVLPFEAQLRTFLENTFGVRPRNKEFLLGHPMFVVGAFIALKYRHGIYLLIIAAIAQLSMVGTFAHIHTPVHLSLIRGLLGLGLGLIVGLIAILVWQVLEGCWKKWSPILLRK</sequence>
<feature type="transmembrane region" description="Helical" evidence="1">
    <location>
        <begin position="421"/>
        <end position="442"/>
    </location>
</feature>
<keyword evidence="1" id="KW-0472">Membrane</keyword>
<dbReference type="Proteomes" id="UP001220962">
    <property type="component" value="Chromosome"/>
</dbReference>
<feature type="transmembrane region" description="Helical" evidence="1">
    <location>
        <begin position="585"/>
        <end position="600"/>
    </location>
</feature>
<dbReference type="InterPro" id="IPR043748">
    <property type="entry name" value="DUF5693"/>
</dbReference>
<dbReference type="EMBL" id="CP118101">
    <property type="protein sequence ID" value="WDH82275.1"/>
    <property type="molecule type" value="Genomic_DNA"/>
</dbReference>
<dbReference type="RefSeq" id="WP_274359119.1">
    <property type="nucleotide sequence ID" value="NZ_CP118101.1"/>
</dbReference>
<feature type="transmembrane region" description="Helical" evidence="1">
    <location>
        <begin position="462"/>
        <end position="483"/>
    </location>
</feature>
<feature type="transmembrane region" description="Helical" evidence="1">
    <location>
        <begin position="495"/>
        <end position="517"/>
    </location>
</feature>
<evidence type="ECO:0000313" key="2">
    <source>
        <dbReference type="EMBL" id="WDH82275.1"/>
    </source>
</evidence>
<dbReference type="AlphaFoldDB" id="A0AAX3N0P2"/>
<feature type="transmembrane region" description="Helical" evidence="1">
    <location>
        <begin position="529"/>
        <end position="552"/>
    </location>
</feature>
<proteinExistence type="predicted"/>
<feature type="transmembrane region" description="Helical" evidence="1">
    <location>
        <begin position="374"/>
        <end position="401"/>
    </location>
</feature>
<feature type="transmembrane region" description="Helical" evidence="1">
    <location>
        <begin position="607"/>
        <end position="626"/>
    </location>
</feature>
<evidence type="ECO:0000313" key="3">
    <source>
        <dbReference type="Proteomes" id="UP001220962"/>
    </source>
</evidence>
<evidence type="ECO:0000256" key="1">
    <source>
        <dbReference type="SAM" id="Phobius"/>
    </source>
</evidence>